<feature type="domain" description="TIL" evidence="4">
    <location>
        <begin position="166"/>
        <end position="219"/>
    </location>
</feature>
<dbReference type="Proteomes" id="UP001331761">
    <property type="component" value="Unassembled WGS sequence"/>
</dbReference>
<reference evidence="5 6" key="1">
    <citation type="submission" date="2019-10" db="EMBL/GenBank/DDBJ databases">
        <title>Assembly and Annotation for the nematode Trichostrongylus colubriformis.</title>
        <authorList>
            <person name="Martin J."/>
        </authorList>
    </citation>
    <scope>NUCLEOTIDE SEQUENCE [LARGE SCALE GENOMIC DNA]</scope>
    <source>
        <strain evidence="5">G859</strain>
        <tissue evidence="5">Whole worm</tissue>
    </source>
</reference>
<evidence type="ECO:0000313" key="6">
    <source>
        <dbReference type="Proteomes" id="UP001331761"/>
    </source>
</evidence>
<proteinExistence type="predicted"/>
<dbReference type="EMBL" id="WIXE01006194">
    <property type="protein sequence ID" value="KAK5981520.1"/>
    <property type="molecule type" value="Genomic_DNA"/>
</dbReference>
<evidence type="ECO:0000256" key="2">
    <source>
        <dbReference type="ARBA" id="ARBA00022900"/>
    </source>
</evidence>
<dbReference type="InterPro" id="IPR002919">
    <property type="entry name" value="TIL_dom"/>
</dbReference>
<dbReference type="InterPro" id="IPR036084">
    <property type="entry name" value="Ser_inhib-like_sf"/>
</dbReference>
<dbReference type="InterPro" id="IPR051368">
    <property type="entry name" value="SerProtInhib-TIL_Domain"/>
</dbReference>
<dbReference type="GO" id="GO:0004867">
    <property type="term" value="F:serine-type endopeptidase inhibitor activity"/>
    <property type="evidence" value="ECO:0007669"/>
    <property type="project" value="UniProtKB-KW"/>
</dbReference>
<dbReference type="CDD" id="cd19941">
    <property type="entry name" value="TIL"/>
    <property type="match status" value="3"/>
</dbReference>
<evidence type="ECO:0000256" key="1">
    <source>
        <dbReference type="ARBA" id="ARBA00022690"/>
    </source>
</evidence>
<dbReference type="AlphaFoldDB" id="A0AAN8G1N5"/>
<accession>A0AAN8G1N5</accession>
<dbReference type="PANTHER" id="PTHR23259">
    <property type="entry name" value="RIDDLE"/>
    <property type="match status" value="1"/>
</dbReference>
<comment type="caution">
    <text evidence="5">The sequence shown here is derived from an EMBL/GenBank/DDBJ whole genome shotgun (WGS) entry which is preliminary data.</text>
</comment>
<feature type="domain" description="TIL" evidence="4">
    <location>
        <begin position="50"/>
        <end position="100"/>
    </location>
</feature>
<evidence type="ECO:0000313" key="5">
    <source>
        <dbReference type="EMBL" id="KAK5981520.1"/>
    </source>
</evidence>
<sequence length="232" mass="25444">MIGERSRMEVFQGFCSLRCVATCQCKSGFLKNENGACVANCTDNISKPACAPNEVFMECGSACEPHCRDPRPQVCSLECVPGCQCKSGFFRNDRNECVKECDNASSNICPENEEFKQCGTACEPSCKNPKPLVCTLQCLVNVCQCKHGFFRNSNNKCVSDCGKDTCGINEELTMCGTACEPTCDEPIRTCTKQCVPNVCQCKQGFIRDANHTCISQKDCPPALLNNTRNSIM</sequence>
<keyword evidence="6" id="KW-1185">Reference proteome</keyword>
<protein>
    <recommendedName>
        <fullName evidence="4">TIL domain-containing protein</fullName>
    </recommendedName>
</protein>
<dbReference type="PANTHER" id="PTHR23259:SF70">
    <property type="entry name" value="ACCESSORY GLAND PROTEIN ACP62F-RELATED"/>
    <property type="match status" value="1"/>
</dbReference>
<dbReference type="Pfam" id="PF01826">
    <property type="entry name" value="TIL"/>
    <property type="match status" value="3"/>
</dbReference>
<organism evidence="5 6">
    <name type="scientific">Trichostrongylus colubriformis</name>
    <name type="common">Black scour worm</name>
    <dbReference type="NCBI Taxonomy" id="6319"/>
    <lineage>
        <taxon>Eukaryota</taxon>
        <taxon>Metazoa</taxon>
        <taxon>Ecdysozoa</taxon>
        <taxon>Nematoda</taxon>
        <taxon>Chromadorea</taxon>
        <taxon>Rhabditida</taxon>
        <taxon>Rhabditina</taxon>
        <taxon>Rhabditomorpha</taxon>
        <taxon>Strongyloidea</taxon>
        <taxon>Trichostrongylidae</taxon>
        <taxon>Trichostrongylus</taxon>
    </lineage>
</organism>
<dbReference type="SUPFAM" id="SSF57567">
    <property type="entry name" value="Serine protease inhibitors"/>
    <property type="match status" value="3"/>
</dbReference>
<dbReference type="Gene3D" id="2.10.25.10">
    <property type="entry name" value="Laminin"/>
    <property type="match status" value="4"/>
</dbReference>
<feature type="domain" description="TIL" evidence="4">
    <location>
        <begin position="109"/>
        <end position="159"/>
    </location>
</feature>
<gene>
    <name evidence="5" type="ORF">GCK32_004133</name>
</gene>
<keyword evidence="3" id="KW-1015">Disulfide bond</keyword>
<evidence type="ECO:0000256" key="3">
    <source>
        <dbReference type="ARBA" id="ARBA00023157"/>
    </source>
</evidence>
<keyword evidence="2" id="KW-0722">Serine protease inhibitor</keyword>
<evidence type="ECO:0000259" key="4">
    <source>
        <dbReference type="Pfam" id="PF01826"/>
    </source>
</evidence>
<keyword evidence="1" id="KW-0646">Protease inhibitor</keyword>
<name>A0AAN8G1N5_TRICO</name>